<evidence type="ECO:0000313" key="1">
    <source>
        <dbReference type="EMBL" id="AXC36486.1"/>
    </source>
</evidence>
<reference evidence="1 2" key="1">
    <citation type="submission" date="2018-05" db="EMBL/GenBank/DDBJ databases">
        <title>Genomic characterization of a novel Pseudomonas phage phCDa.</title>
        <authorList>
            <person name="Chen C."/>
            <person name="Lu D."/>
            <person name="Wang J."/>
            <person name="Fu R."/>
        </authorList>
    </citation>
    <scope>NUCLEOTIDE SEQUENCE [LARGE SCALE GENOMIC DNA]</scope>
</reference>
<dbReference type="Proteomes" id="UP000252224">
    <property type="component" value="Segment"/>
</dbReference>
<evidence type="ECO:0000313" key="2">
    <source>
        <dbReference type="Proteomes" id="UP000252224"/>
    </source>
</evidence>
<name>A0A2Z5H9X2_9CAUD</name>
<proteinExistence type="predicted"/>
<sequence length="78" mass="8996">MIMSARYDTAANVLMDVSTSWVGRPLTDREKVYALFDRAGTPLEGKEPWYVYGISHDAIHIKYEDLPEVVRMAYLLMQ</sequence>
<accession>A0A2Z5H9X2</accession>
<organism evidence="1 2">
    <name type="scientific">Pseudomonas phage phCDa</name>
    <dbReference type="NCBI Taxonomy" id="2268587"/>
    <lineage>
        <taxon>Viruses</taxon>
        <taxon>Duplodnaviria</taxon>
        <taxon>Heunggongvirae</taxon>
        <taxon>Uroviricota</taxon>
        <taxon>Caudoviricetes</taxon>
        <taxon>Schitoviridae</taxon>
        <taxon>Shizishanvirus</taxon>
        <taxon>Shizishanvirus phCDa</taxon>
    </lineage>
</organism>
<dbReference type="EMBL" id="MH382836">
    <property type="protein sequence ID" value="AXC36486.1"/>
    <property type="molecule type" value="Genomic_DNA"/>
</dbReference>
<keyword evidence="2" id="KW-1185">Reference proteome</keyword>
<gene>
    <name evidence="1" type="ORF">phCDa_42</name>
</gene>
<protein>
    <submittedName>
        <fullName evidence="1">Uncharacterized protein</fullName>
    </submittedName>
</protein>